<organism evidence="4 5">
    <name type="scientific">Bifidobacterium aquikefiri</name>
    <dbReference type="NCBI Taxonomy" id="1653207"/>
    <lineage>
        <taxon>Bacteria</taxon>
        <taxon>Bacillati</taxon>
        <taxon>Actinomycetota</taxon>
        <taxon>Actinomycetes</taxon>
        <taxon>Bifidobacteriales</taxon>
        <taxon>Bifidobacteriaceae</taxon>
        <taxon>Bifidobacterium</taxon>
    </lineage>
</organism>
<dbReference type="OrthoDB" id="5242161at2"/>
<feature type="active site" description="Acyl-thioester intermediate" evidence="2">
    <location>
        <position position="244"/>
    </location>
</feature>
<proteinExistence type="predicted"/>
<keyword evidence="3" id="KW-0812">Transmembrane</keyword>
<reference evidence="4 5" key="1">
    <citation type="journal article" date="2017" name="BMC Genomics">
        <title>Comparative genomic and phylogenomic analyses of the Bifidobacteriaceae family.</title>
        <authorList>
            <person name="Lugli G.A."/>
            <person name="Milani C."/>
            <person name="Turroni F."/>
            <person name="Duranti S."/>
            <person name="Mancabelli L."/>
            <person name="Mangifesta M."/>
            <person name="Ferrario C."/>
            <person name="Modesto M."/>
            <person name="Mattarelli P."/>
            <person name="Jiri K."/>
            <person name="van Sinderen D."/>
            <person name="Ventura M."/>
        </authorList>
    </citation>
    <scope>NUCLEOTIDE SEQUENCE [LARGE SCALE GENOMIC DNA]</scope>
    <source>
        <strain evidence="4 5">LMG 28769</strain>
    </source>
</reference>
<sequence>MTEQHDAPSWAAVFNDARNKSVQQQKTARLYIIASVLIVSAVLAILVPVGVQLSAQYSQAQIARATDKEAASLSAAQRRKELAAAHKYNAKLATSGQSVMGEVYDPFAKNGDSRSETDRQYQSLLNVAEGVMGTVSIPKISLKLPIYHGTSNAVLAQGAGHLYGTSLPVGGTSTNTVLTGHRGLPNALLFTRLDELGKGDTIYVQVLDRKLAYQVSRVVVVNPDQVKPWVTVRKQQDLLTLMTCTPYGVNTQRLLIIAKRTTLASTGDDSAWVHDWVASAVIISLAALLICLGILLRRLLNRTVVRRHLAPYVKHKG</sequence>
<evidence type="ECO:0000256" key="2">
    <source>
        <dbReference type="PIRSR" id="PIRSR605754-1"/>
    </source>
</evidence>
<dbReference type="Pfam" id="PF04203">
    <property type="entry name" value="Sortase"/>
    <property type="match status" value="1"/>
</dbReference>
<evidence type="ECO:0000313" key="5">
    <source>
        <dbReference type="Proteomes" id="UP000216451"/>
    </source>
</evidence>
<dbReference type="GeneID" id="98296406"/>
<dbReference type="InterPro" id="IPR042002">
    <property type="entry name" value="Sortase_C"/>
</dbReference>
<keyword evidence="3" id="KW-1133">Transmembrane helix</keyword>
<evidence type="ECO:0000256" key="3">
    <source>
        <dbReference type="SAM" id="Phobius"/>
    </source>
</evidence>
<keyword evidence="1" id="KW-0378">Hydrolase</keyword>
<dbReference type="CDD" id="cd05827">
    <property type="entry name" value="Sortase_C"/>
    <property type="match status" value="1"/>
</dbReference>
<protein>
    <submittedName>
        <fullName evidence="4">Sortase</fullName>
    </submittedName>
</protein>
<feature type="transmembrane region" description="Helical" evidence="3">
    <location>
        <begin position="276"/>
        <end position="296"/>
    </location>
</feature>
<dbReference type="NCBIfam" id="NF033745">
    <property type="entry name" value="class_C_sortase"/>
    <property type="match status" value="1"/>
</dbReference>
<evidence type="ECO:0000256" key="1">
    <source>
        <dbReference type="ARBA" id="ARBA00022801"/>
    </source>
</evidence>
<dbReference type="GO" id="GO:0016787">
    <property type="term" value="F:hydrolase activity"/>
    <property type="evidence" value="ECO:0007669"/>
    <property type="project" value="UniProtKB-KW"/>
</dbReference>
<accession>A0A261G2B9</accession>
<keyword evidence="5" id="KW-1185">Reference proteome</keyword>
<evidence type="ECO:0000313" key="4">
    <source>
        <dbReference type="EMBL" id="OZG65572.1"/>
    </source>
</evidence>
<feature type="transmembrane region" description="Helical" evidence="3">
    <location>
        <begin position="30"/>
        <end position="51"/>
    </location>
</feature>
<keyword evidence="3" id="KW-0472">Membrane</keyword>
<dbReference type="Gene3D" id="2.40.260.10">
    <property type="entry name" value="Sortase"/>
    <property type="match status" value="1"/>
</dbReference>
<dbReference type="NCBIfam" id="TIGR01076">
    <property type="entry name" value="sortase_fam"/>
    <property type="match status" value="1"/>
</dbReference>
<dbReference type="InterPro" id="IPR023365">
    <property type="entry name" value="Sortase_dom-sf"/>
</dbReference>
<comment type="caution">
    <text evidence="4">The sequence shown here is derived from an EMBL/GenBank/DDBJ whole genome shotgun (WGS) entry which is preliminary data.</text>
</comment>
<gene>
    <name evidence="4" type="ORF">BAQU_1755</name>
</gene>
<feature type="active site" description="Proton donor/acceptor" evidence="2">
    <location>
        <position position="181"/>
    </location>
</feature>
<dbReference type="SUPFAM" id="SSF63817">
    <property type="entry name" value="Sortase"/>
    <property type="match status" value="1"/>
</dbReference>
<dbReference type="EMBL" id="MWXA01000008">
    <property type="protein sequence ID" value="OZG65572.1"/>
    <property type="molecule type" value="Genomic_DNA"/>
</dbReference>
<dbReference type="AlphaFoldDB" id="A0A261G2B9"/>
<dbReference type="InterPro" id="IPR005754">
    <property type="entry name" value="Sortase"/>
</dbReference>
<dbReference type="RefSeq" id="WP_143241998.1">
    <property type="nucleotide sequence ID" value="NZ_JBDNSG010000017.1"/>
</dbReference>
<dbReference type="Proteomes" id="UP000216451">
    <property type="component" value="Unassembled WGS sequence"/>
</dbReference>
<name>A0A261G2B9_9BIFI</name>